<feature type="region of interest" description="Disordered" evidence="1">
    <location>
        <begin position="179"/>
        <end position="229"/>
    </location>
</feature>
<feature type="region of interest" description="Disordered" evidence="1">
    <location>
        <begin position="61"/>
        <end position="152"/>
    </location>
</feature>
<evidence type="ECO:0000256" key="1">
    <source>
        <dbReference type="SAM" id="MobiDB-lite"/>
    </source>
</evidence>
<name>A0ABP1G8R6_9CHLO</name>
<evidence type="ECO:0000313" key="2">
    <source>
        <dbReference type="EMBL" id="CAL5228187.1"/>
    </source>
</evidence>
<feature type="compositionally biased region" description="Basic and acidic residues" evidence="1">
    <location>
        <begin position="110"/>
        <end position="121"/>
    </location>
</feature>
<keyword evidence="3" id="KW-1185">Reference proteome</keyword>
<reference evidence="2 3" key="1">
    <citation type="submission" date="2024-06" db="EMBL/GenBank/DDBJ databases">
        <authorList>
            <person name="Kraege A."/>
            <person name="Thomma B."/>
        </authorList>
    </citation>
    <scope>NUCLEOTIDE SEQUENCE [LARGE SCALE GENOMIC DNA]</scope>
</reference>
<comment type="caution">
    <text evidence="2">The sequence shown here is derived from an EMBL/GenBank/DDBJ whole genome shotgun (WGS) entry which is preliminary data.</text>
</comment>
<accession>A0ABP1G8R6</accession>
<dbReference type="Proteomes" id="UP001497392">
    <property type="component" value="Unassembled WGS sequence"/>
</dbReference>
<gene>
    <name evidence="2" type="primary">g11270</name>
    <name evidence="2" type="ORF">VP750_LOCUS10093</name>
</gene>
<proteinExistence type="predicted"/>
<feature type="compositionally biased region" description="Polar residues" evidence="1">
    <location>
        <begin position="140"/>
        <end position="152"/>
    </location>
</feature>
<evidence type="ECO:0000313" key="3">
    <source>
        <dbReference type="Proteomes" id="UP001497392"/>
    </source>
</evidence>
<organism evidence="2 3">
    <name type="scientific">Coccomyxa viridis</name>
    <dbReference type="NCBI Taxonomy" id="1274662"/>
    <lineage>
        <taxon>Eukaryota</taxon>
        <taxon>Viridiplantae</taxon>
        <taxon>Chlorophyta</taxon>
        <taxon>core chlorophytes</taxon>
        <taxon>Trebouxiophyceae</taxon>
        <taxon>Trebouxiophyceae incertae sedis</taxon>
        <taxon>Coccomyxaceae</taxon>
        <taxon>Coccomyxa</taxon>
    </lineage>
</organism>
<dbReference type="EMBL" id="CAXHTA020000018">
    <property type="protein sequence ID" value="CAL5228187.1"/>
    <property type="molecule type" value="Genomic_DNA"/>
</dbReference>
<sequence length="539" mass="56311">MAPPWVVDGVDTVPRRPRSEYIKRKRGDAWATAAKRVKLEDYEEDDQEQEALEALFSLAGGVPDFAAGGQGPAPRVKIEEPSKPVRNMGHNSSARAAEGRTQRERRQRSSPRDDDDRDWAPSKEPSAARTSITAPKAVKASTSSPPVGTVSMQVPPASNVGLGTGLGAFAGPFPGGINGSFFGPTGPQSTPPQASSAAQGGIWPPPAPFLGGIRRDEEPEATGSRQDVLMPPQRRTIKRCANHVYIAHMIERQLHMERMQKQQQQQRILSRLNGVDGGPQADAMTNGDYVAAASAAPLTERLGSGQSGGGLPASLPKRVTPLQSSAAPQSLGFGNGLGQSMGGSALGLPFPQAASMALCSMQSAGSGQLPQPNGFTPQYAQQLHNQLLMQQGGLPFLNPGMAPFGRARNGGIPAQDLAGFYPQAHMLSLAGFAALGQQLNGATNGFAAPKSEMQDGMAADMGALKRAALASCLKPEDAMKLGLSGPEATNRLHALGVPPGLLASARNPGGPLAGPTFHEQLLAATSAQRPESQGVPLMR</sequence>
<feature type="compositionally biased region" description="Polar residues" evidence="1">
    <location>
        <begin position="186"/>
        <end position="198"/>
    </location>
</feature>
<protein>
    <submittedName>
        <fullName evidence="2">G11270 protein</fullName>
    </submittedName>
</protein>